<dbReference type="Pfam" id="PF13449">
    <property type="entry name" value="Phytase-like"/>
    <property type="match status" value="1"/>
</dbReference>
<dbReference type="PATRIC" id="fig|1121451.3.peg.2885"/>
<dbReference type="Proteomes" id="UP000010808">
    <property type="component" value="Chromosome"/>
</dbReference>
<dbReference type="RefSeq" id="WP_015337539.1">
    <property type="nucleotide sequence ID" value="NC_020055.1"/>
</dbReference>
<dbReference type="KEGG" id="dhy:DESAM_22674"/>
<dbReference type="InterPro" id="IPR014567">
    <property type="entry name" value="UCP031900"/>
</dbReference>
<name>L0RHA9_9BACT</name>
<keyword evidence="3" id="KW-1185">Reference proteome</keyword>
<gene>
    <name evidence="2" type="ORF">DESAM_22674</name>
</gene>
<dbReference type="InterPro" id="IPR027372">
    <property type="entry name" value="Phytase-like_dom"/>
</dbReference>
<dbReference type="eggNOG" id="COG4246">
    <property type="taxonomic scope" value="Bacteria"/>
</dbReference>
<evidence type="ECO:0000313" key="3">
    <source>
        <dbReference type="Proteomes" id="UP000010808"/>
    </source>
</evidence>
<evidence type="ECO:0000259" key="1">
    <source>
        <dbReference type="Pfam" id="PF13449"/>
    </source>
</evidence>
<reference evidence="2 3" key="1">
    <citation type="submission" date="2012-10" db="EMBL/GenBank/DDBJ databases">
        <authorList>
            <person name="Genoscope - CEA"/>
        </authorList>
    </citation>
    <scope>NUCLEOTIDE SEQUENCE [LARGE SCALE GENOMIC DNA]</scope>
    <source>
        <strain evidence="3">AM13 / DSM 14728</strain>
    </source>
</reference>
<sequence length="342" mass="38009">MKKNIIFVIILCFAPITLLFGASTKLKDSKQPIENPITVKLVSNQVGPHENDRFDSDSPLLKYKGTLLLHSPHPAFGGFSDLLISNDRKSFLAITDMGFWLKADLNYTSSGFLEGVSPEAKLGQLLNTRGETFAIKYSSDAEGLSRAAGSGFLVSYERVHRINYYNNAGKFDLSGTASKFKTSAQIKELPENGGIETLLLLADERLFVMAEGDPEFGSLSYAAVTEKNHWTHFNYQRTQGFRPTSAGNLPDGEILVLERRYNGPGTLGIRFRKFKADAIKSGATIVPETFFELKPPLPRDNFEGLDTVITEDGRTYIYIISDDNFSPVQRTIITMFELLPKA</sequence>
<feature type="domain" description="Phytase-like" evidence="1">
    <location>
        <begin position="75"/>
        <end position="325"/>
    </location>
</feature>
<dbReference type="HOGENOM" id="CLU_059147_0_0_7"/>
<evidence type="ECO:0000313" key="2">
    <source>
        <dbReference type="EMBL" id="CCO24941.1"/>
    </source>
</evidence>
<dbReference type="STRING" id="1121451.DESAM_22674"/>
<dbReference type="PIRSF" id="PIRSF031900">
    <property type="entry name" value="UCP031900"/>
    <property type="match status" value="1"/>
</dbReference>
<protein>
    <recommendedName>
        <fullName evidence="1">Phytase-like domain-containing protein</fullName>
    </recommendedName>
</protein>
<accession>L0RHA9</accession>
<organism evidence="2 3">
    <name type="scientific">Maridesulfovibrio hydrothermalis AM13 = DSM 14728</name>
    <dbReference type="NCBI Taxonomy" id="1121451"/>
    <lineage>
        <taxon>Bacteria</taxon>
        <taxon>Pseudomonadati</taxon>
        <taxon>Thermodesulfobacteriota</taxon>
        <taxon>Desulfovibrionia</taxon>
        <taxon>Desulfovibrionales</taxon>
        <taxon>Desulfovibrionaceae</taxon>
        <taxon>Maridesulfovibrio</taxon>
    </lineage>
</organism>
<dbReference type="AlphaFoldDB" id="L0RHA9"/>
<dbReference type="EMBL" id="FO203522">
    <property type="protein sequence ID" value="CCO24941.1"/>
    <property type="molecule type" value="Genomic_DNA"/>
</dbReference>
<proteinExistence type="predicted"/>
<dbReference type="OrthoDB" id="9798693at2"/>